<protein>
    <submittedName>
        <fullName evidence="2">Uncharacterized protein</fullName>
    </submittedName>
</protein>
<dbReference type="EMBL" id="JAAIUW010000006">
    <property type="protein sequence ID" value="KAF7826305.1"/>
    <property type="molecule type" value="Genomic_DNA"/>
</dbReference>
<name>A0A834TQF8_9FABA</name>
<organism evidence="2 3">
    <name type="scientific">Senna tora</name>
    <dbReference type="NCBI Taxonomy" id="362788"/>
    <lineage>
        <taxon>Eukaryota</taxon>
        <taxon>Viridiplantae</taxon>
        <taxon>Streptophyta</taxon>
        <taxon>Embryophyta</taxon>
        <taxon>Tracheophyta</taxon>
        <taxon>Spermatophyta</taxon>
        <taxon>Magnoliopsida</taxon>
        <taxon>eudicotyledons</taxon>
        <taxon>Gunneridae</taxon>
        <taxon>Pentapetalae</taxon>
        <taxon>rosids</taxon>
        <taxon>fabids</taxon>
        <taxon>Fabales</taxon>
        <taxon>Fabaceae</taxon>
        <taxon>Caesalpinioideae</taxon>
        <taxon>Cassia clade</taxon>
        <taxon>Senna</taxon>
    </lineage>
</organism>
<reference evidence="2" key="1">
    <citation type="submission" date="2020-09" db="EMBL/GenBank/DDBJ databases">
        <title>Genome-Enabled Discovery of Anthraquinone Biosynthesis in Senna tora.</title>
        <authorList>
            <person name="Kang S.-H."/>
            <person name="Pandey R.P."/>
            <person name="Lee C.-M."/>
            <person name="Sim J.-S."/>
            <person name="Jeong J.-T."/>
            <person name="Choi B.-S."/>
            <person name="Jung M."/>
            <person name="Ginzburg D."/>
            <person name="Zhao K."/>
            <person name="Won S.Y."/>
            <person name="Oh T.-J."/>
            <person name="Yu Y."/>
            <person name="Kim N.-H."/>
            <person name="Lee O.R."/>
            <person name="Lee T.-H."/>
            <person name="Bashyal P."/>
            <person name="Kim T.-S."/>
            <person name="Lee W.-H."/>
            <person name="Kawkins C."/>
            <person name="Kim C.-K."/>
            <person name="Kim J.S."/>
            <person name="Ahn B.O."/>
            <person name="Rhee S.Y."/>
            <person name="Sohng J.K."/>
        </authorList>
    </citation>
    <scope>NUCLEOTIDE SEQUENCE</scope>
    <source>
        <tissue evidence="2">Leaf</tissue>
    </source>
</reference>
<proteinExistence type="predicted"/>
<comment type="caution">
    <text evidence="2">The sequence shown here is derived from an EMBL/GenBank/DDBJ whole genome shotgun (WGS) entry which is preliminary data.</text>
</comment>
<keyword evidence="3" id="KW-1185">Reference proteome</keyword>
<dbReference type="Proteomes" id="UP000634136">
    <property type="component" value="Unassembled WGS sequence"/>
</dbReference>
<feature type="signal peptide" evidence="1">
    <location>
        <begin position="1"/>
        <end position="20"/>
    </location>
</feature>
<evidence type="ECO:0000313" key="3">
    <source>
        <dbReference type="Proteomes" id="UP000634136"/>
    </source>
</evidence>
<gene>
    <name evidence="2" type="ORF">G2W53_017469</name>
</gene>
<evidence type="ECO:0000256" key="1">
    <source>
        <dbReference type="SAM" id="SignalP"/>
    </source>
</evidence>
<sequence>MRLYLNTLSLHSILPALVASWDPRYTLRICMSLVGWNWLHWRSFPVLVADDKFTSDGRLVEVCGSHKVVVLGFLVCGDKYSEGLANVDIKRVVVVKDDNLILAIAFYVFAIDEDTIELAERSTTVQLLLESGEGLGVPVTHENVGLYSLECEKHYAATDSSTTPKLELR</sequence>
<accession>A0A834TQF8</accession>
<keyword evidence="1" id="KW-0732">Signal</keyword>
<dbReference type="AlphaFoldDB" id="A0A834TQF8"/>
<evidence type="ECO:0000313" key="2">
    <source>
        <dbReference type="EMBL" id="KAF7826305.1"/>
    </source>
</evidence>
<feature type="chain" id="PRO_5032319664" evidence="1">
    <location>
        <begin position="21"/>
        <end position="169"/>
    </location>
</feature>